<dbReference type="InterPro" id="IPR038136">
    <property type="entry name" value="CofD-like_dom_sf"/>
</dbReference>
<reference evidence="4 5" key="1">
    <citation type="journal article" date="2017" name="Int. J. Syst. Evol. Microbiol.">
        <title>Pseudokineococcus basanitobsidens sp. nov., isolated from volcanic rock.</title>
        <authorList>
            <person name="Lee D.W."/>
            <person name="Park M.Y."/>
            <person name="Kim J.J."/>
            <person name="Kim B.S."/>
        </authorList>
    </citation>
    <scope>NUCLEOTIDE SEQUENCE [LARGE SCALE GENOMIC DNA]</scope>
    <source>
        <strain evidence="4 5">DSM 103726</strain>
    </source>
</reference>
<comment type="caution">
    <text evidence="4">The sequence shown here is derived from an EMBL/GenBank/DDBJ whole genome shotgun (WGS) entry which is preliminary data.</text>
</comment>
<dbReference type="InterPro" id="IPR010115">
    <property type="entry name" value="FbiA/CofD"/>
</dbReference>
<protein>
    <submittedName>
        <fullName evidence="4">2-phospho-L-lactate transferase</fullName>
        <ecNumber evidence="4">2.7.8.28</ecNumber>
    </submittedName>
</protein>
<evidence type="ECO:0000256" key="1">
    <source>
        <dbReference type="ARBA" id="ARBA00022679"/>
    </source>
</evidence>
<dbReference type="Proteomes" id="UP001387100">
    <property type="component" value="Unassembled WGS sequence"/>
</dbReference>
<dbReference type="Gene3D" id="1.10.8.240">
    <property type="entry name" value="CofD-like domain"/>
    <property type="match status" value="1"/>
</dbReference>
<evidence type="ECO:0000256" key="3">
    <source>
        <dbReference type="SAM" id="MobiDB-lite"/>
    </source>
</evidence>
<dbReference type="Gene3D" id="3.40.50.10680">
    <property type="entry name" value="CofD-like domains"/>
    <property type="match status" value="1"/>
</dbReference>
<dbReference type="PANTHER" id="PTHR43007">
    <property type="entry name" value="2-PHOSPHO-L-LACTATE TRANSFERASE"/>
    <property type="match status" value="1"/>
</dbReference>
<evidence type="ECO:0000313" key="5">
    <source>
        <dbReference type="Proteomes" id="UP001387100"/>
    </source>
</evidence>
<keyword evidence="1 4" id="KW-0808">Transferase</keyword>
<dbReference type="HAMAP" id="MF_01257">
    <property type="entry name" value="CofD"/>
    <property type="match status" value="1"/>
</dbReference>
<dbReference type="EC" id="2.7.8.28" evidence="4"/>
<feature type="region of interest" description="Disordered" evidence="3">
    <location>
        <begin position="324"/>
        <end position="344"/>
    </location>
</feature>
<dbReference type="PANTHER" id="PTHR43007:SF1">
    <property type="entry name" value="2-PHOSPHO-L-LACTATE TRANSFERASE"/>
    <property type="match status" value="1"/>
</dbReference>
<dbReference type="EMBL" id="JBBIAA010000027">
    <property type="protein sequence ID" value="MEJ5946614.1"/>
    <property type="molecule type" value="Genomic_DNA"/>
</dbReference>
<dbReference type="NCBIfam" id="TIGR01819">
    <property type="entry name" value="F420_cofD"/>
    <property type="match status" value="1"/>
</dbReference>
<accession>A0ABU8RNH9</accession>
<keyword evidence="2" id="KW-0460">Magnesium</keyword>
<name>A0ABU8RNH9_9ACTN</name>
<dbReference type="InterPro" id="IPR002882">
    <property type="entry name" value="CofD"/>
</dbReference>
<keyword evidence="5" id="KW-1185">Reference proteome</keyword>
<organism evidence="4 5">
    <name type="scientific">Pseudokineococcus basanitobsidens</name>
    <dbReference type="NCBI Taxonomy" id="1926649"/>
    <lineage>
        <taxon>Bacteria</taxon>
        <taxon>Bacillati</taxon>
        <taxon>Actinomycetota</taxon>
        <taxon>Actinomycetes</taxon>
        <taxon>Kineosporiales</taxon>
        <taxon>Kineosporiaceae</taxon>
        <taxon>Pseudokineococcus</taxon>
    </lineage>
</organism>
<evidence type="ECO:0000313" key="4">
    <source>
        <dbReference type="EMBL" id="MEJ5946614.1"/>
    </source>
</evidence>
<dbReference type="RefSeq" id="WP_339575995.1">
    <property type="nucleotide sequence ID" value="NZ_JBBIAA010000027.1"/>
</dbReference>
<proteinExistence type="inferred from homology"/>
<dbReference type="SUPFAM" id="SSF142338">
    <property type="entry name" value="CofD-like"/>
    <property type="match status" value="1"/>
</dbReference>
<evidence type="ECO:0000256" key="2">
    <source>
        <dbReference type="ARBA" id="ARBA00022842"/>
    </source>
</evidence>
<gene>
    <name evidence="4" type="primary">cofD</name>
    <name evidence="4" type="ORF">WDZ17_15050</name>
</gene>
<dbReference type="GO" id="GO:0043743">
    <property type="term" value="F:LPPG:FO 2-phospho-L-lactate transferase activity"/>
    <property type="evidence" value="ECO:0007669"/>
    <property type="project" value="UniProtKB-EC"/>
</dbReference>
<sequence>MRIAALSGGVGGARFLRGLLAALAQPARTSTRGPGAVDPETVDPDPVDEVVVVGNTADDVTLHGLRVCPDLDSVMYTLGGGSDDERGWGRAGESSAVAGELGRYLAAAGTPPDWFTLGDLDLATHVVRSRVLADGGTLTAATELLCRRWSPGVRLLPMTDDRVETHVVVDAADVEPDGASVRSPLAAGLAGPGERALHFQEWWVRHHARPPARRIAVAGAGAATPAPGVVEALTGADVVLLPPSNPVVSLGAVLAVPGVRAALRATAAPVVGVSPVVGGAPVRGMADACLRALGVPTTAAAVAELYADVLDGWLVDPADAPAAGGAGDGGAGDGGAGDGGPLVRAEPLLMTTPADAARIARASLDLAERVRTLDLRSRRTASVPAAHAALVA</sequence>
<dbReference type="Pfam" id="PF01933">
    <property type="entry name" value="CofD"/>
    <property type="match status" value="1"/>
</dbReference>
<feature type="compositionally biased region" description="Gly residues" evidence="3">
    <location>
        <begin position="324"/>
        <end position="340"/>
    </location>
</feature>